<reference evidence="3 4" key="1">
    <citation type="journal article" date="2021" name="Elife">
        <title>Chloroplast acquisition without the gene transfer in kleptoplastic sea slugs, Plakobranchus ocellatus.</title>
        <authorList>
            <person name="Maeda T."/>
            <person name="Takahashi S."/>
            <person name="Yoshida T."/>
            <person name="Shimamura S."/>
            <person name="Takaki Y."/>
            <person name="Nagai Y."/>
            <person name="Toyoda A."/>
            <person name="Suzuki Y."/>
            <person name="Arimoto A."/>
            <person name="Ishii H."/>
            <person name="Satoh N."/>
            <person name="Nishiyama T."/>
            <person name="Hasebe M."/>
            <person name="Maruyama T."/>
            <person name="Minagawa J."/>
            <person name="Obokata J."/>
            <person name="Shigenobu S."/>
        </authorList>
    </citation>
    <scope>NUCLEOTIDE SEQUENCE [LARGE SCALE GENOMIC DNA]</scope>
</reference>
<organism evidence="3 4">
    <name type="scientific">Elysia marginata</name>
    <dbReference type="NCBI Taxonomy" id="1093978"/>
    <lineage>
        <taxon>Eukaryota</taxon>
        <taxon>Metazoa</taxon>
        <taxon>Spiralia</taxon>
        <taxon>Lophotrochozoa</taxon>
        <taxon>Mollusca</taxon>
        <taxon>Gastropoda</taxon>
        <taxon>Heterobranchia</taxon>
        <taxon>Euthyneura</taxon>
        <taxon>Panpulmonata</taxon>
        <taxon>Sacoglossa</taxon>
        <taxon>Placobranchoidea</taxon>
        <taxon>Plakobranchidae</taxon>
        <taxon>Elysia</taxon>
    </lineage>
</organism>
<gene>
    <name evidence="3" type="ORF">ElyMa_003762300</name>
</gene>
<feature type="region of interest" description="Disordered" evidence="1">
    <location>
        <begin position="321"/>
        <end position="344"/>
    </location>
</feature>
<dbReference type="Gene3D" id="1.20.1250.20">
    <property type="entry name" value="MFS general substrate transporter like domains"/>
    <property type="match status" value="2"/>
</dbReference>
<keyword evidence="2" id="KW-0812">Transmembrane</keyword>
<evidence type="ECO:0000256" key="2">
    <source>
        <dbReference type="SAM" id="Phobius"/>
    </source>
</evidence>
<feature type="region of interest" description="Disordered" evidence="1">
    <location>
        <begin position="263"/>
        <end position="288"/>
    </location>
</feature>
<feature type="transmembrane region" description="Helical" evidence="2">
    <location>
        <begin position="78"/>
        <end position="103"/>
    </location>
</feature>
<sequence>MWLSVAADVRSSVSSVWSDDHQSTGKDLRRTTSKSRDVSPAGCDVINTDSDSGAVDDSDLTNSGDFSETPDLCPDGGYGWVVVVASCFNAFIIDGVGSCYGLIYPHVMEKYGASASVASFAGSLFNALLIMGSVSVMLVRKFGYRKVTMCGGLLACLSFVLSTQSPNVVCFVLSYGLFTGCACGLVFLPSIVIVNSYFHEKRGLANGIITSGSGAGLLVLAQLVNYLLQEFSLDGALLVLAGVLLNTCVFSCVYRPPHQQTRAPVKEVGKENDMSLTPRSGSTDSGLLLSPSLSPSLETVASVDLCGSDTEVNVRRTSACEQNFTGEGESESPATEKNHDADKNTTCSELNQRRCLNGMQDARVEECNENIEIYQIVQTDHDKDDLAGQEVALLPHLWAEENTEYDYFGLESLASVFGLLTTIKGASSMLGPPLAGLVYDASGHYPMSFVFGGVVFLLAAAVHVAMPFCRPRSTHIKHGVLQTQINSH</sequence>
<dbReference type="SUPFAM" id="SSF103473">
    <property type="entry name" value="MFS general substrate transporter"/>
    <property type="match status" value="2"/>
</dbReference>
<feature type="transmembrane region" description="Helical" evidence="2">
    <location>
        <begin position="115"/>
        <end position="139"/>
    </location>
</feature>
<feature type="compositionally biased region" description="Basic and acidic residues" evidence="1">
    <location>
        <begin position="264"/>
        <end position="273"/>
    </location>
</feature>
<dbReference type="InterPro" id="IPR036259">
    <property type="entry name" value="MFS_trans_sf"/>
</dbReference>
<feature type="compositionally biased region" description="Basic and acidic residues" evidence="1">
    <location>
        <begin position="18"/>
        <end position="37"/>
    </location>
</feature>
<feature type="region of interest" description="Disordered" evidence="1">
    <location>
        <begin position="17"/>
        <end position="41"/>
    </location>
</feature>
<dbReference type="PANTHER" id="PTHR11360:SF284">
    <property type="entry name" value="EG:103B4.3 PROTEIN-RELATED"/>
    <property type="match status" value="1"/>
</dbReference>
<dbReference type="Proteomes" id="UP000762676">
    <property type="component" value="Unassembled WGS sequence"/>
</dbReference>
<evidence type="ECO:0000313" key="4">
    <source>
        <dbReference type="Proteomes" id="UP000762676"/>
    </source>
</evidence>
<keyword evidence="4" id="KW-1185">Reference proteome</keyword>
<keyword evidence="2" id="KW-0472">Membrane</keyword>
<dbReference type="InterPro" id="IPR050327">
    <property type="entry name" value="Proton-linked_MCT"/>
</dbReference>
<feature type="compositionally biased region" description="Basic and acidic residues" evidence="1">
    <location>
        <begin position="334"/>
        <end position="343"/>
    </location>
</feature>
<feature type="transmembrane region" description="Helical" evidence="2">
    <location>
        <begin position="204"/>
        <end position="224"/>
    </location>
</feature>
<feature type="transmembrane region" description="Helical" evidence="2">
    <location>
        <begin position="447"/>
        <end position="469"/>
    </location>
</feature>
<feature type="transmembrane region" description="Helical" evidence="2">
    <location>
        <begin position="236"/>
        <end position="254"/>
    </location>
</feature>
<comment type="caution">
    <text evidence="3">The sequence shown here is derived from an EMBL/GenBank/DDBJ whole genome shotgun (WGS) entry which is preliminary data.</text>
</comment>
<feature type="transmembrane region" description="Helical" evidence="2">
    <location>
        <begin position="175"/>
        <end position="197"/>
    </location>
</feature>
<feature type="transmembrane region" description="Helical" evidence="2">
    <location>
        <begin position="407"/>
        <end position="427"/>
    </location>
</feature>
<dbReference type="PANTHER" id="PTHR11360">
    <property type="entry name" value="MONOCARBOXYLATE TRANSPORTER"/>
    <property type="match status" value="1"/>
</dbReference>
<protein>
    <submittedName>
        <fullName evidence="3">Monocarboxylate transporter 12</fullName>
    </submittedName>
</protein>
<dbReference type="Pfam" id="PF07690">
    <property type="entry name" value="MFS_1"/>
    <property type="match status" value="1"/>
</dbReference>
<dbReference type="AlphaFoldDB" id="A0AAV4F9V6"/>
<dbReference type="InterPro" id="IPR011701">
    <property type="entry name" value="MFS"/>
</dbReference>
<dbReference type="EMBL" id="BMAT01007717">
    <property type="protein sequence ID" value="GFR69626.1"/>
    <property type="molecule type" value="Genomic_DNA"/>
</dbReference>
<name>A0AAV4F9V6_9GAST</name>
<proteinExistence type="predicted"/>
<evidence type="ECO:0000256" key="1">
    <source>
        <dbReference type="SAM" id="MobiDB-lite"/>
    </source>
</evidence>
<dbReference type="GO" id="GO:0008028">
    <property type="term" value="F:monocarboxylic acid transmembrane transporter activity"/>
    <property type="evidence" value="ECO:0007669"/>
    <property type="project" value="TreeGrafter"/>
</dbReference>
<keyword evidence="2" id="KW-1133">Transmembrane helix</keyword>
<evidence type="ECO:0000313" key="3">
    <source>
        <dbReference type="EMBL" id="GFR69626.1"/>
    </source>
</evidence>
<accession>A0AAV4F9V6</accession>